<evidence type="ECO:0000256" key="3">
    <source>
        <dbReference type="ARBA" id="ARBA00011906"/>
    </source>
</evidence>
<evidence type="ECO:0000256" key="5">
    <source>
        <dbReference type="ARBA" id="ARBA00023002"/>
    </source>
</evidence>
<dbReference type="EC" id="1.14.18.1" evidence="3"/>
<dbReference type="InterPro" id="IPR041640">
    <property type="entry name" value="Tyrosinase_C"/>
</dbReference>
<gene>
    <name evidence="12" type="ORF">yc1106_04121</name>
</gene>
<dbReference type="InterPro" id="IPR008922">
    <property type="entry name" value="Di-copper_centre_dom_sf"/>
</dbReference>
<dbReference type="OrthoDB" id="6132182at2759"/>
<comment type="cofactor">
    <cofactor evidence="1">
        <name>Cu(2+)</name>
        <dbReference type="ChEBI" id="CHEBI:29036"/>
    </cofactor>
</comment>
<evidence type="ECO:0000256" key="4">
    <source>
        <dbReference type="ARBA" id="ARBA00022723"/>
    </source>
</evidence>
<dbReference type="GO" id="GO:0004503">
    <property type="term" value="F:tyrosinase activity"/>
    <property type="evidence" value="ECO:0007669"/>
    <property type="project" value="UniProtKB-EC"/>
</dbReference>
<proteinExistence type="inferred from homology"/>
<organism evidence="12 13">
    <name type="scientific">Curvularia clavata</name>
    <dbReference type="NCBI Taxonomy" id="95742"/>
    <lineage>
        <taxon>Eukaryota</taxon>
        <taxon>Fungi</taxon>
        <taxon>Dikarya</taxon>
        <taxon>Ascomycota</taxon>
        <taxon>Pezizomycotina</taxon>
        <taxon>Dothideomycetes</taxon>
        <taxon>Pleosporomycetidae</taxon>
        <taxon>Pleosporales</taxon>
        <taxon>Pleosporineae</taxon>
        <taxon>Pleosporaceae</taxon>
        <taxon>Curvularia</taxon>
    </lineage>
</organism>
<dbReference type="PROSITE" id="PS00497">
    <property type="entry name" value="TYROSINASE_1"/>
    <property type="match status" value="1"/>
</dbReference>
<dbReference type="VEuPathDB" id="FungiDB:yc1106_04121"/>
<comment type="catalytic activity">
    <reaction evidence="10">
        <text>L-tyrosine + O2 = L-dopaquinone + H2O</text>
        <dbReference type="Rhea" id="RHEA:18117"/>
        <dbReference type="ChEBI" id="CHEBI:15377"/>
        <dbReference type="ChEBI" id="CHEBI:15379"/>
        <dbReference type="ChEBI" id="CHEBI:57924"/>
        <dbReference type="ChEBI" id="CHEBI:58315"/>
        <dbReference type="EC" id="1.14.18.1"/>
    </reaction>
</comment>
<evidence type="ECO:0000259" key="11">
    <source>
        <dbReference type="PROSITE" id="PS00497"/>
    </source>
</evidence>
<keyword evidence="5" id="KW-0560">Oxidoreductase</keyword>
<evidence type="ECO:0000256" key="7">
    <source>
        <dbReference type="ARBA" id="ARBA00023033"/>
    </source>
</evidence>
<accession>A0A9Q8Z733</accession>
<dbReference type="Pfam" id="PF00264">
    <property type="entry name" value="Tyrosinase"/>
    <property type="match status" value="1"/>
</dbReference>
<dbReference type="Pfam" id="PF18132">
    <property type="entry name" value="Tyrosinase_C"/>
    <property type="match status" value="1"/>
</dbReference>
<dbReference type="Gene3D" id="1.10.1280.10">
    <property type="entry name" value="Di-copper center containing domain from catechol oxidase"/>
    <property type="match status" value="1"/>
</dbReference>
<evidence type="ECO:0000313" key="12">
    <source>
        <dbReference type="EMBL" id="USP76847.1"/>
    </source>
</evidence>
<evidence type="ECO:0000256" key="1">
    <source>
        <dbReference type="ARBA" id="ARBA00001973"/>
    </source>
</evidence>
<evidence type="ECO:0000313" key="13">
    <source>
        <dbReference type="Proteomes" id="UP001056012"/>
    </source>
</evidence>
<dbReference type="InterPro" id="IPR050316">
    <property type="entry name" value="Tyrosinase/Hemocyanin"/>
</dbReference>
<evidence type="ECO:0000256" key="10">
    <source>
        <dbReference type="ARBA" id="ARBA00048881"/>
    </source>
</evidence>
<evidence type="ECO:0000256" key="8">
    <source>
        <dbReference type="ARBA" id="ARBA00023101"/>
    </source>
</evidence>
<dbReference type="InterPro" id="IPR002227">
    <property type="entry name" value="Tyrosinase_Cu-bd"/>
</dbReference>
<keyword evidence="13" id="KW-1185">Reference proteome</keyword>
<comment type="similarity">
    <text evidence="2">Belongs to the tyrosinase family.</text>
</comment>
<dbReference type="Proteomes" id="UP001056012">
    <property type="component" value="Chromosome 3"/>
</dbReference>
<dbReference type="GO" id="GO:0042438">
    <property type="term" value="P:melanin biosynthetic process"/>
    <property type="evidence" value="ECO:0007669"/>
    <property type="project" value="UniProtKB-KW"/>
</dbReference>
<sequence length="574" mass="64673">MSVGIVTGAASRDENGNIYARHEIRDLKDNYPDQWSLYMFALARLQQADQSDPYSFYGIGSIHGRPYQTWGDAPGLPNKIGKAGYCPHDNELFLGWHRPYLALFEQVLSSHVHDIAANAPPDQIKRYLAAANEFRMPYWDWAQGTKTGPAPDIFLSPTIMVRDTSGVSKGLDNPLFSYQFHPLPQGFEGKWRYINTTIRWPASDDPWTPSRPLMFAEAFKNQSNNLVSQTGVAFRSSSFSRFSSTLEDVHGWVHGVIGGGYQRESPYWGHMWPLEYSAFEPLFMLHHANVDRLFALYQAAHPDTWMQPSNVGTQTNVFLADNQQITADTPLLPFRKDANTFWTTNACRDTTSLGYSYPETQRWKFASDESYQANAASVIARLYSGRMLAQKNNMFTDWSIESSVPTDTFRDTFRVQFGLAPGGEKPVEVGSWMVLLPSHQKGEQGVHPGVGVDRLYGTASLTAALVDRVNSGALASLEPGDVVPFLRQALVWDVLDDDGESLPKSMRDKVNVTVLSTQARIPQEEGAPIEYWASVIKDVAWAKTVAWDELRKNQGRRWNEMSAEIIWILQCHNK</sequence>
<dbReference type="PRINTS" id="PR00092">
    <property type="entry name" value="TYROSINASE"/>
</dbReference>
<dbReference type="AlphaFoldDB" id="A0A9Q8Z733"/>
<dbReference type="SUPFAM" id="SSF48056">
    <property type="entry name" value="Di-copper centre-containing domain"/>
    <property type="match status" value="1"/>
</dbReference>
<evidence type="ECO:0000256" key="6">
    <source>
        <dbReference type="ARBA" id="ARBA00023008"/>
    </source>
</evidence>
<protein>
    <recommendedName>
        <fullName evidence="3">tyrosinase</fullName>
        <ecNumber evidence="3">1.14.18.1</ecNumber>
    </recommendedName>
</protein>
<keyword evidence="8" id="KW-0470">Melanin biosynthesis</keyword>
<dbReference type="PANTHER" id="PTHR11474">
    <property type="entry name" value="TYROSINASE FAMILY MEMBER"/>
    <property type="match status" value="1"/>
</dbReference>
<feature type="domain" description="Tyrosinase copper-binding" evidence="11">
    <location>
        <begin position="88"/>
        <end position="105"/>
    </location>
</feature>
<evidence type="ECO:0000256" key="2">
    <source>
        <dbReference type="ARBA" id="ARBA00009928"/>
    </source>
</evidence>
<keyword evidence="7" id="KW-0503">Monooxygenase</keyword>
<reference evidence="12" key="1">
    <citation type="submission" date="2021-12" db="EMBL/GenBank/DDBJ databases">
        <title>Curvularia clavata genome.</title>
        <authorList>
            <person name="Cao Y."/>
        </authorList>
    </citation>
    <scope>NUCLEOTIDE SEQUENCE</scope>
    <source>
        <strain evidence="12">Yc1106</strain>
    </source>
</reference>
<dbReference type="GO" id="GO:0046872">
    <property type="term" value="F:metal ion binding"/>
    <property type="evidence" value="ECO:0007669"/>
    <property type="project" value="UniProtKB-KW"/>
</dbReference>
<keyword evidence="6" id="KW-0186">Copper</keyword>
<dbReference type="EMBL" id="CP089276">
    <property type="protein sequence ID" value="USP76847.1"/>
    <property type="molecule type" value="Genomic_DNA"/>
</dbReference>
<name>A0A9Q8Z733_CURCL</name>
<comment type="catalytic activity">
    <reaction evidence="9">
        <text>2 L-dopa + O2 = 2 L-dopaquinone + 2 H2O</text>
        <dbReference type="Rhea" id="RHEA:34287"/>
        <dbReference type="ChEBI" id="CHEBI:15377"/>
        <dbReference type="ChEBI" id="CHEBI:15379"/>
        <dbReference type="ChEBI" id="CHEBI:57504"/>
        <dbReference type="ChEBI" id="CHEBI:57924"/>
        <dbReference type="EC" id="1.14.18.1"/>
    </reaction>
</comment>
<dbReference type="PANTHER" id="PTHR11474:SF76">
    <property type="entry name" value="SHKT DOMAIN-CONTAINING PROTEIN"/>
    <property type="match status" value="1"/>
</dbReference>
<evidence type="ECO:0000256" key="9">
    <source>
        <dbReference type="ARBA" id="ARBA00048233"/>
    </source>
</evidence>
<keyword evidence="4" id="KW-0479">Metal-binding</keyword>